<accession>A0ABD0LS11</accession>
<sequence>MAHGTFTSWFIWLHWFLLAACHPTSLFLIGITGSDFYWSMMHYFHDTQGNWQNGRLSPVSLLTKGKAHETSNPALVTAAVFGKRQQLEMMNPGFVFHTKLQPSFQSLLQ</sequence>
<dbReference type="EMBL" id="JACVVK020000026">
    <property type="protein sequence ID" value="KAK7502334.1"/>
    <property type="molecule type" value="Genomic_DNA"/>
</dbReference>
<proteinExistence type="predicted"/>
<reference evidence="2 3" key="1">
    <citation type="journal article" date="2023" name="Sci. Data">
        <title>Genome assembly of the Korean intertidal mud-creeper Batillaria attramentaria.</title>
        <authorList>
            <person name="Patra A.K."/>
            <person name="Ho P.T."/>
            <person name="Jun S."/>
            <person name="Lee S.J."/>
            <person name="Kim Y."/>
            <person name="Won Y.J."/>
        </authorList>
    </citation>
    <scope>NUCLEOTIDE SEQUENCE [LARGE SCALE GENOMIC DNA]</scope>
    <source>
        <strain evidence="2">Wonlab-2016</strain>
    </source>
</reference>
<dbReference type="Proteomes" id="UP001519460">
    <property type="component" value="Unassembled WGS sequence"/>
</dbReference>
<evidence type="ECO:0000313" key="2">
    <source>
        <dbReference type="EMBL" id="KAK7502334.1"/>
    </source>
</evidence>
<keyword evidence="3" id="KW-1185">Reference proteome</keyword>
<dbReference type="AlphaFoldDB" id="A0ABD0LS11"/>
<gene>
    <name evidence="2" type="ORF">BaRGS_00006287</name>
</gene>
<evidence type="ECO:0000313" key="3">
    <source>
        <dbReference type="Proteomes" id="UP001519460"/>
    </source>
</evidence>
<protein>
    <submittedName>
        <fullName evidence="2">Uncharacterized protein</fullName>
    </submittedName>
</protein>
<organism evidence="2 3">
    <name type="scientific">Batillaria attramentaria</name>
    <dbReference type="NCBI Taxonomy" id="370345"/>
    <lineage>
        <taxon>Eukaryota</taxon>
        <taxon>Metazoa</taxon>
        <taxon>Spiralia</taxon>
        <taxon>Lophotrochozoa</taxon>
        <taxon>Mollusca</taxon>
        <taxon>Gastropoda</taxon>
        <taxon>Caenogastropoda</taxon>
        <taxon>Sorbeoconcha</taxon>
        <taxon>Cerithioidea</taxon>
        <taxon>Batillariidae</taxon>
        <taxon>Batillaria</taxon>
    </lineage>
</organism>
<keyword evidence="1" id="KW-0472">Membrane</keyword>
<feature type="transmembrane region" description="Helical" evidence="1">
    <location>
        <begin position="12"/>
        <end position="31"/>
    </location>
</feature>
<name>A0ABD0LS11_9CAEN</name>
<comment type="caution">
    <text evidence="2">The sequence shown here is derived from an EMBL/GenBank/DDBJ whole genome shotgun (WGS) entry which is preliminary data.</text>
</comment>
<evidence type="ECO:0000256" key="1">
    <source>
        <dbReference type="SAM" id="Phobius"/>
    </source>
</evidence>
<keyword evidence="1" id="KW-1133">Transmembrane helix</keyword>
<keyword evidence="1" id="KW-0812">Transmembrane</keyword>